<dbReference type="PROSITE" id="PS00809">
    <property type="entry name" value="ADP_GLC_PYROPHOSPH_2"/>
    <property type="match status" value="1"/>
</dbReference>
<dbReference type="PANTHER" id="PTHR43523:SF2">
    <property type="entry name" value="GLUCOSE-1-PHOSPHATE ADENYLYLTRANSFERASE"/>
    <property type="match status" value="1"/>
</dbReference>
<reference evidence="9" key="1">
    <citation type="submission" date="2018-06" db="EMBL/GenBank/DDBJ databases">
        <authorList>
            <person name="Zhirakovskaya E."/>
        </authorList>
    </citation>
    <scope>NUCLEOTIDE SEQUENCE</scope>
</reference>
<dbReference type="SUPFAM" id="SSF51161">
    <property type="entry name" value="Trimeric LpxA-like enzymes"/>
    <property type="match status" value="1"/>
</dbReference>
<evidence type="ECO:0000256" key="1">
    <source>
        <dbReference type="ARBA" id="ARBA00010443"/>
    </source>
</evidence>
<keyword evidence="4" id="KW-0547">Nucleotide-binding</keyword>
<keyword evidence="5" id="KW-0067">ATP-binding</keyword>
<dbReference type="InterPro" id="IPR023049">
    <property type="entry name" value="GlgC_bac"/>
</dbReference>
<dbReference type="EC" id="2.7.7.27" evidence="9"/>
<keyword evidence="3 9" id="KW-0548">Nucleotidyltransferase</keyword>
<accession>A0A3B1CFT3</accession>
<dbReference type="Pfam" id="PF24894">
    <property type="entry name" value="Hexapep_GlmU"/>
    <property type="match status" value="1"/>
</dbReference>
<dbReference type="GO" id="GO:0008878">
    <property type="term" value="F:glucose-1-phosphate adenylyltransferase activity"/>
    <property type="evidence" value="ECO:0007669"/>
    <property type="project" value="UniProtKB-EC"/>
</dbReference>
<dbReference type="InterPro" id="IPR029044">
    <property type="entry name" value="Nucleotide-diphossugar_trans"/>
</dbReference>
<dbReference type="Gene3D" id="3.90.550.10">
    <property type="entry name" value="Spore Coat Polysaccharide Biosynthesis Protein SpsA, Chain A"/>
    <property type="match status" value="1"/>
</dbReference>
<evidence type="ECO:0000313" key="9">
    <source>
        <dbReference type="EMBL" id="VAX15637.1"/>
    </source>
</evidence>
<name>A0A3B1CFT3_9ZZZZ</name>
<dbReference type="InterPro" id="IPR005835">
    <property type="entry name" value="NTP_transferase_dom"/>
</dbReference>
<proteinExistence type="inferred from homology"/>
<evidence type="ECO:0000256" key="2">
    <source>
        <dbReference type="ARBA" id="ARBA00022679"/>
    </source>
</evidence>
<organism evidence="9">
    <name type="scientific">hydrothermal vent metagenome</name>
    <dbReference type="NCBI Taxonomy" id="652676"/>
    <lineage>
        <taxon>unclassified sequences</taxon>
        <taxon>metagenomes</taxon>
        <taxon>ecological metagenomes</taxon>
    </lineage>
</organism>
<evidence type="ECO:0000259" key="8">
    <source>
        <dbReference type="Pfam" id="PF24894"/>
    </source>
</evidence>
<dbReference type="NCBIfam" id="NF002023">
    <property type="entry name" value="PRK00844.1"/>
    <property type="match status" value="1"/>
</dbReference>
<dbReference type="PANTHER" id="PTHR43523">
    <property type="entry name" value="GLUCOSE-1-PHOSPHATE ADENYLYLTRANSFERASE-RELATED"/>
    <property type="match status" value="1"/>
</dbReference>
<sequence>MRSSGKVLTMILAGGEGRRLYPLTRDRSKPAVPFGGRYRIIDFVLSNFINSGLAKIKVLTQFKSDSLNRHLARGWQLSPILEHYIDPVPAQMRTGRNWYKGTADAIYQNMNLVKDESPEYVCVFGGDHIYKMEVGQMIRQHIDTGADLTVSAIPFPIEKSNQFGIIEVDEKLRIKGFEEKPAAPKPIPGRKDFSLVSMGNYIFSTDALIKTVEEDAQMETDHDFGKNIITSMIDKYKVYAYDFNTNEVPGMNEEERGYWRDVGDMDQYWETSQDLVSVSPIFNLYNNQWPIRCFYPPYPPAKFVFADAGKRIGMATDSLVSEGCIISGGQVNRSILSPHCRINSYARVDKSVLMEGVKIGRGAKVKRAIIDKRVTIPPNTEIGYNPEEDRKKFHVTEKGIVVIPKDAVFG</sequence>
<dbReference type="InterPro" id="IPR011004">
    <property type="entry name" value="Trimer_LpxA-like_sf"/>
</dbReference>
<protein>
    <submittedName>
        <fullName evidence="9">Glucose-1-phosphate adenylyltransferase</fullName>
        <ecNumber evidence="9">2.7.7.27</ecNumber>
    </submittedName>
</protein>
<dbReference type="HAMAP" id="MF_00624">
    <property type="entry name" value="GlgC"/>
    <property type="match status" value="1"/>
</dbReference>
<dbReference type="Pfam" id="PF00483">
    <property type="entry name" value="NTP_transferase"/>
    <property type="match status" value="1"/>
</dbReference>
<gene>
    <name evidence="9" type="ORF">MNBD_NITROSPINAE01-1047</name>
</gene>
<evidence type="ECO:0000256" key="3">
    <source>
        <dbReference type="ARBA" id="ARBA00022695"/>
    </source>
</evidence>
<evidence type="ECO:0000256" key="5">
    <source>
        <dbReference type="ARBA" id="ARBA00022840"/>
    </source>
</evidence>
<dbReference type="CDD" id="cd04651">
    <property type="entry name" value="LbH_G1P_AT_C"/>
    <property type="match status" value="1"/>
</dbReference>
<dbReference type="InterPro" id="IPR011831">
    <property type="entry name" value="ADP-Glc_PPase"/>
</dbReference>
<dbReference type="GO" id="GO:0005524">
    <property type="term" value="F:ATP binding"/>
    <property type="evidence" value="ECO:0007669"/>
    <property type="project" value="UniProtKB-KW"/>
</dbReference>
<dbReference type="PROSITE" id="PS00810">
    <property type="entry name" value="ADP_GLC_PYROPHOSPH_3"/>
    <property type="match status" value="1"/>
</dbReference>
<evidence type="ECO:0000256" key="4">
    <source>
        <dbReference type="ARBA" id="ARBA00022741"/>
    </source>
</evidence>
<dbReference type="InterPro" id="IPR005836">
    <property type="entry name" value="ADP_Glu_pyroP_CS"/>
</dbReference>
<dbReference type="NCBIfam" id="TIGR02091">
    <property type="entry name" value="glgC"/>
    <property type="match status" value="1"/>
</dbReference>
<dbReference type="Gene3D" id="2.160.10.10">
    <property type="entry name" value="Hexapeptide repeat proteins"/>
    <property type="match status" value="1"/>
</dbReference>
<feature type="domain" description="Nucleotidyl transferase" evidence="7">
    <location>
        <begin position="9"/>
        <end position="275"/>
    </location>
</feature>
<dbReference type="EMBL" id="UOGC01000017">
    <property type="protein sequence ID" value="VAX15637.1"/>
    <property type="molecule type" value="Genomic_DNA"/>
</dbReference>
<comment type="similarity">
    <text evidence="1">Belongs to the bacterial/plant glucose-1-phosphate adenylyltransferase family.</text>
</comment>
<dbReference type="InterPro" id="IPR056818">
    <property type="entry name" value="GlmU/GlgC-like_hexapep"/>
</dbReference>
<feature type="domain" description="Glucose-1-phosphate adenylyltransferase/Bifunctional protein GlmU-like C-terminal hexapeptide" evidence="8">
    <location>
        <begin position="299"/>
        <end position="403"/>
    </location>
</feature>
<dbReference type="GO" id="GO:0005978">
    <property type="term" value="P:glycogen biosynthetic process"/>
    <property type="evidence" value="ECO:0007669"/>
    <property type="project" value="UniProtKB-KW"/>
</dbReference>
<evidence type="ECO:0000256" key="6">
    <source>
        <dbReference type="ARBA" id="ARBA00023056"/>
    </source>
</evidence>
<dbReference type="CDD" id="cd02508">
    <property type="entry name" value="ADP_Glucose_PP"/>
    <property type="match status" value="1"/>
</dbReference>
<dbReference type="SUPFAM" id="SSF53448">
    <property type="entry name" value="Nucleotide-diphospho-sugar transferases"/>
    <property type="match status" value="1"/>
</dbReference>
<dbReference type="AlphaFoldDB" id="A0A3B1CFT3"/>
<keyword evidence="6" id="KW-0320">Glycogen biosynthesis</keyword>
<evidence type="ECO:0000259" key="7">
    <source>
        <dbReference type="Pfam" id="PF00483"/>
    </source>
</evidence>
<dbReference type="NCBIfam" id="NF001947">
    <property type="entry name" value="PRK00725.1"/>
    <property type="match status" value="1"/>
</dbReference>
<keyword evidence="2 9" id="KW-0808">Transferase</keyword>